<dbReference type="eggNOG" id="COG0721">
    <property type="taxonomic scope" value="Bacteria"/>
</dbReference>
<dbReference type="InterPro" id="IPR036113">
    <property type="entry name" value="Asp/Glu-ADT_sf_sub_c"/>
</dbReference>
<accession>A5N2W7</accession>
<dbReference type="KEGG" id="ckl:CKL_3472"/>
<dbReference type="Pfam" id="PF02686">
    <property type="entry name" value="GatC"/>
    <property type="match status" value="1"/>
</dbReference>
<dbReference type="HAMAP" id="MF_00122">
    <property type="entry name" value="GatC"/>
    <property type="match status" value="1"/>
</dbReference>
<gene>
    <name evidence="6 7" type="primary">gatC</name>
    <name evidence="7" type="ordered locus">CKL_3472</name>
</gene>
<keyword evidence="6" id="KW-0547">Nucleotide-binding</keyword>
<dbReference type="HOGENOM" id="CLU_105899_2_1_9"/>
<evidence type="ECO:0000256" key="5">
    <source>
        <dbReference type="ARBA" id="ARBA00047913"/>
    </source>
</evidence>
<evidence type="ECO:0000256" key="4">
    <source>
        <dbReference type="ARBA" id="ARBA00047380"/>
    </source>
</evidence>
<keyword evidence="8" id="KW-1185">Reference proteome</keyword>
<evidence type="ECO:0000256" key="6">
    <source>
        <dbReference type="HAMAP-Rule" id="MF_00122"/>
    </source>
</evidence>
<keyword evidence="6" id="KW-0648">Protein biosynthesis</keyword>
<dbReference type="SUPFAM" id="SSF141000">
    <property type="entry name" value="Glu-tRNAGln amidotransferase C subunit"/>
    <property type="match status" value="1"/>
</dbReference>
<dbReference type="GO" id="GO:0006412">
    <property type="term" value="P:translation"/>
    <property type="evidence" value="ECO:0007669"/>
    <property type="project" value="UniProtKB-UniRule"/>
</dbReference>
<comment type="catalytic activity">
    <reaction evidence="5 6">
        <text>L-glutamyl-tRNA(Gln) + L-glutamine + ATP + H2O = L-glutaminyl-tRNA(Gln) + L-glutamate + ADP + phosphate + H(+)</text>
        <dbReference type="Rhea" id="RHEA:17521"/>
        <dbReference type="Rhea" id="RHEA-COMP:9681"/>
        <dbReference type="Rhea" id="RHEA-COMP:9684"/>
        <dbReference type="ChEBI" id="CHEBI:15377"/>
        <dbReference type="ChEBI" id="CHEBI:15378"/>
        <dbReference type="ChEBI" id="CHEBI:29985"/>
        <dbReference type="ChEBI" id="CHEBI:30616"/>
        <dbReference type="ChEBI" id="CHEBI:43474"/>
        <dbReference type="ChEBI" id="CHEBI:58359"/>
        <dbReference type="ChEBI" id="CHEBI:78520"/>
        <dbReference type="ChEBI" id="CHEBI:78521"/>
        <dbReference type="ChEBI" id="CHEBI:456216"/>
    </reaction>
</comment>
<comment type="similarity">
    <text evidence="1 6">Belongs to the GatC family.</text>
</comment>
<reference evidence="7 8" key="1">
    <citation type="journal article" date="2008" name="Proc. Natl. Acad. Sci. U.S.A.">
        <title>The genome of Clostridium kluyveri, a strict anaerobe with unique metabolic features.</title>
        <authorList>
            <person name="Seedorf H."/>
            <person name="Fricke W.F."/>
            <person name="Veith B."/>
            <person name="Brueggemann H."/>
            <person name="Liesegang H."/>
            <person name="Strittmatter A."/>
            <person name="Miethke M."/>
            <person name="Buckel W."/>
            <person name="Hinderberger J."/>
            <person name="Li F."/>
            <person name="Hagemeier C."/>
            <person name="Thauer R.K."/>
            <person name="Gottschalk G."/>
        </authorList>
    </citation>
    <scope>NUCLEOTIDE SEQUENCE [LARGE SCALE GENOMIC DNA]</scope>
    <source>
        <strain evidence="8">ATCC 8527 / DSM 555 / NCIMB 10680</strain>
    </source>
</reference>
<evidence type="ECO:0000256" key="1">
    <source>
        <dbReference type="ARBA" id="ARBA00010757"/>
    </source>
</evidence>
<keyword evidence="6" id="KW-0067">ATP-binding</keyword>
<dbReference type="InterPro" id="IPR003837">
    <property type="entry name" value="GatC"/>
</dbReference>
<evidence type="ECO:0000256" key="2">
    <source>
        <dbReference type="ARBA" id="ARBA00011123"/>
    </source>
</evidence>
<sequence length="95" mass="11394">MTITIKDVEYVSNLARLEFEEKEKVKLVKDLNKILEYMEKLDELYTEEENIIVNPYYMENKFREDILESSLDIQWVLDNSPGNFQEYIVVPKVVK</sequence>
<dbReference type="GO" id="GO:0050566">
    <property type="term" value="F:asparaginyl-tRNA synthase (glutamine-hydrolyzing) activity"/>
    <property type="evidence" value="ECO:0007669"/>
    <property type="project" value="RHEA"/>
</dbReference>
<dbReference type="Gene3D" id="1.10.20.60">
    <property type="entry name" value="Glu-tRNAGln amidotransferase C subunit, N-terminal domain"/>
    <property type="match status" value="1"/>
</dbReference>
<evidence type="ECO:0000313" key="8">
    <source>
        <dbReference type="Proteomes" id="UP000002411"/>
    </source>
</evidence>
<dbReference type="GO" id="GO:0005524">
    <property type="term" value="F:ATP binding"/>
    <property type="evidence" value="ECO:0007669"/>
    <property type="project" value="UniProtKB-KW"/>
</dbReference>
<dbReference type="EC" id="6.3.5.-" evidence="6"/>
<dbReference type="AlphaFoldDB" id="A5N2W7"/>
<comment type="subunit">
    <text evidence="2 6">Heterotrimer of A, B and C subunits.</text>
</comment>
<dbReference type="GO" id="GO:0050567">
    <property type="term" value="F:glutaminyl-tRNA synthase (glutamine-hydrolyzing) activity"/>
    <property type="evidence" value="ECO:0007669"/>
    <property type="project" value="UniProtKB-UniRule"/>
</dbReference>
<dbReference type="Proteomes" id="UP000002411">
    <property type="component" value="Chromosome"/>
</dbReference>
<dbReference type="RefSeq" id="WP_012103794.1">
    <property type="nucleotide sequence ID" value="NC_009706.1"/>
</dbReference>
<organism evidence="7 8">
    <name type="scientific">Clostridium kluyveri (strain ATCC 8527 / DSM 555 / NBRC 12016 / NCIMB 10680 / K1)</name>
    <dbReference type="NCBI Taxonomy" id="431943"/>
    <lineage>
        <taxon>Bacteria</taxon>
        <taxon>Bacillati</taxon>
        <taxon>Bacillota</taxon>
        <taxon>Clostridia</taxon>
        <taxon>Eubacteriales</taxon>
        <taxon>Clostridiaceae</taxon>
        <taxon>Clostridium</taxon>
    </lineage>
</organism>
<proteinExistence type="inferred from homology"/>
<keyword evidence="6 7" id="KW-0436">Ligase</keyword>
<dbReference type="EMBL" id="CP000673">
    <property type="protein sequence ID" value="EDK35463.1"/>
    <property type="molecule type" value="Genomic_DNA"/>
</dbReference>
<name>A5N2W7_CLOK5</name>
<protein>
    <recommendedName>
        <fullName evidence="6">Aspartyl/glutamyl-tRNA(Asn/Gln) amidotransferase subunit C</fullName>
        <shortName evidence="6">Asp/Glu-ADT subunit C</shortName>
        <ecNumber evidence="6">6.3.5.-</ecNumber>
    </recommendedName>
</protein>
<dbReference type="NCBIfam" id="TIGR00135">
    <property type="entry name" value="gatC"/>
    <property type="match status" value="1"/>
</dbReference>
<evidence type="ECO:0000313" key="7">
    <source>
        <dbReference type="EMBL" id="EDK35463.1"/>
    </source>
</evidence>
<dbReference type="STRING" id="431943.CKL_3472"/>
<evidence type="ECO:0000256" key="3">
    <source>
        <dbReference type="ARBA" id="ARBA00024799"/>
    </source>
</evidence>
<comment type="catalytic activity">
    <reaction evidence="4 6">
        <text>L-aspartyl-tRNA(Asn) + L-glutamine + ATP + H2O = L-asparaginyl-tRNA(Asn) + L-glutamate + ADP + phosphate + 2 H(+)</text>
        <dbReference type="Rhea" id="RHEA:14513"/>
        <dbReference type="Rhea" id="RHEA-COMP:9674"/>
        <dbReference type="Rhea" id="RHEA-COMP:9677"/>
        <dbReference type="ChEBI" id="CHEBI:15377"/>
        <dbReference type="ChEBI" id="CHEBI:15378"/>
        <dbReference type="ChEBI" id="CHEBI:29985"/>
        <dbReference type="ChEBI" id="CHEBI:30616"/>
        <dbReference type="ChEBI" id="CHEBI:43474"/>
        <dbReference type="ChEBI" id="CHEBI:58359"/>
        <dbReference type="ChEBI" id="CHEBI:78515"/>
        <dbReference type="ChEBI" id="CHEBI:78516"/>
        <dbReference type="ChEBI" id="CHEBI:456216"/>
    </reaction>
</comment>
<dbReference type="GO" id="GO:0006450">
    <property type="term" value="P:regulation of translational fidelity"/>
    <property type="evidence" value="ECO:0007669"/>
    <property type="project" value="InterPro"/>
</dbReference>
<comment type="function">
    <text evidence="3 6">Allows the formation of correctly charged Asn-tRNA(Asn) or Gln-tRNA(Gln) through the transamidation of misacylated Asp-tRNA(Asn) or Glu-tRNA(Gln) in organisms which lack either or both of asparaginyl-tRNA or glutaminyl-tRNA synthetases. The reaction takes place in the presence of glutamine and ATP through an activated phospho-Asp-tRNA(Asn) or phospho-Glu-tRNA(Gln).</text>
</comment>